<organism evidence="1">
    <name type="scientific">marine sediment metagenome</name>
    <dbReference type="NCBI Taxonomy" id="412755"/>
    <lineage>
        <taxon>unclassified sequences</taxon>
        <taxon>metagenomes</taxon>
        <taxon>ecological metagenomes</taxon>
    </lineage>
</organism>
<proteinExistence type="predicted"/>
<name>A0A0F9SA26_9ZZZZ</name>
<dbReference type="EMBL" id="LAZR01000576">
    <property type="protein sequence ID" value="KKN63869.1"/>
    <property type="molecule type" value="Genomic_DNA"/>
</dbReference>
<gene>
    <name evidence="1" type="ORF">LCGC14_0497470</name>
</gene>
<dbReference type="AlphaFoldDB" id="A0A0F9SA26"/>
<reference evidence="1" key="1">
    <citation type="journal article" date="2015" name="Nature">
        <title>Complex archaea that bridge the gap between prokaryotes and eukaryotes.</title>
        <authorList>
            <person name="Spang A."/>
            <person name="Saw J.H."/>
            <person name="Jorgensen S.L."/>
            <person name="Zaremba-Niedzwiedzka K."/>
            <person name="Martijn J."/>
            <person name="Lind A.E."/>
            <person name="van Eijk R."/>
            <person name="Schleper C."/>
            <person name="Guy L."/>
            <person name="Ettema T.J."/>
        </authorList>
    </citation>
    <scope>NUCLEOTIDE SEQUENCE</scope>
</reference>
<sequence length="1178" mass="131576">MTLQFSLREHKIYAAYNPAFTFSKATGTILRQTSPNSSLGHGYFFVVLPRAWLQGKYIRWNWQGYASYSSTTFNVLIYDGAYDRTSDVDFPSGAAILTKGNGLLQTLDTNSGTFGAETKDVQVDVSGGSEDNCTLFFQLSDAWSAQNFWEQLDWVEINSGAGGAGNLYDEQFTDAITMERSGTTGDYGYISTGSVVTVSDGTKDLYAHAIISRPASAELYASFEVNPLRSSSAELYAHAIIQQPSEELYAHVIIRNIDTAELYASFTVNQWYGELYCHAIIRHEPSVELYAHTIIRHESSVELYAHTLIRQETSVELYAKFKLSTVQFSLREHKLYAAFTPIFTFSKSAASVLRMYTATNSLGDGFFFVVVDRTWLNDKYVRFRWTSDLPSTLTAYALIYDGAYDRSSNVDFPSGSAILSKGNGLLQTLASRGDPFGWQTVDVQASLDGGSEDNCTIFIKLHDNQGAVAAYLDLDWLEINASAGGADTLFREPFNGAVVMELTGTTGDYGYISDGFPPLAGTEALYAKVIVQQPSEELYGHTEIRQPASAELLVKFEVGQGSQELYAHVVIQDTEDLYGHAIIRQPASADLYASFEAQVALNLYAHAIIRNIDSAEVYAHFIVKNIIFAELYGHAEIQQPASVELYAHTIIKNTAAAEAYAHLITRNVSSLEVYAHAEIRHPDSTVLYAFFIVRQPASAEGYAHAIIRQPGSAELYGAAEIKNIGSAEVYSHAIIRQPASAEGYAHAIIRQPTFLELYGHTEIRHPDLNEIYAHTIIRNIGSAEGYAHAIIRQPASAELYASFEIQPFLSSSAELYGIVEIRNIDIAEVYAHFIVRNIDSAELYAHTIISQPSTELYAHTIIRQPASTELYAHIIIQQPATAELYGHAEIRQPASVELYGHTKIRHPGVPVELYGYGIIRNIDSAELYAHAVIKNIDFAEVYSRAKIRHPGIPVELYAHVIIRQPASEDVYAHTIIKNIDSADAYAHFIVRNLSFAELYASFSAQVSLNLLVKCVVRHPYRLWTNRRYLNGVVELDEENLGDALLEYVIEGVMNDIKSRLIREDLTGYISWTDITKTPKLIRRATTYATVATLYARDNNNPLRRIVLGIRPLAARVVHEREAQERAMDYWEEKFEKTLALFATSQSKKRMIVDTADEEPVFSMEELPFSTEDPYYIKS</sequence>
<protein>
    <submittedName>
        <fullName evidence="1">Uncharacterized protein</fullName>
    </submittedName>
</protein>
<evidence type="ECO:0000313" key="1">
    <source>
        <dbReference type="EMBL" id="KKN63869.1"/>
    </source>
</evidence>
<comment type="caution">
    <text evidence="1">The sequence shown here is derived from an EMBL/GenBank/DDBJ whole genome shotgun (WGS) entry which is preliminary data.</text>
</comment>
<accession>A0A0F9SA26</accession>